<dbReference type="RefSeq" id="WP_133218602.1">
    <property type="nucleotide sequence ID" value="NZ_NRSG01000018.1"/>
</dbReference>
<gene>
    <name evidence="1" type="ORF">CKO45_04280</name>
</gene>
<organism evidence="1 2">
    <name type="scientific">Paracraurococcus ruber</name>
    <dbReference type="NCBI Taxonomy" id="77675"/>
    <lineage>
        <taxon>Bacteria</taxon>
        <taxon>Pseudomonadati</taxon>
        <taxon>Pseudomonadota</taxon>
        <taxon>Alphaproteobacteria</taxon>
        <taxon>Acetobacterales</taxon>
        <taxon>Roseomonadaceae</taxon>
        <taxon>Paracraurococcus</taxon>
    </lineage>
</organism>
<evidence type="ECO:0000313" key="2">
    <source>
        <dbReference type="Proteomes" id="UP000697995"/>
    </source>
</evidence>
<accession>A0ABS1CSK8</accession>
<dbReference type="Proteomes" id="UP000697995">
    <property type="component" value="Unassembled WGS sequence"/>
</dbReference>
<sequence>MAAIADLLRAIAALVAALAWPATAALALCLFRPQIGRLIDRVSRVKLPGIEAEAEVRQQIEQSAEEARTRPIREPTHAELARAQRVDDLARSVPAGFLRQEVERLAAEYERVRGSMPGGAARTRAMEVVVAKMRTIGRAAWPLRNELVQSASPGRRLHAIAILQVEPDYDLLEWLAERPAVETPFVTYHAMVALDAAAADSRAAVHAPGLGRALAQAEASLAGLPEDADRRQVLARLADRLARLRPD</sequence>
<keyword evidence="2" id="KW-1185">Reference proteome</keyword>
<proteinExistence type="predicted"/>
<protein>
    <submittedName>
        <fullName evidence="1">Uncharacterized protein</fullName>
    </submittedName>
</protein>
<dbReference type="EMBL" id="NRSG01000018">
    <property type="protein sequence ID" value="MBK1657446.1"/>
    <property type="molecule type" value="Genomic_DNA"/>
</dbReference>
<evidence type="ECO:0000313" key="1">
    <source>
        <dbReference type="EMBL" id="MBK1657446.1"/>
    </source>
</evidence>
<name>A0ABS1CSK8_9PROT</name>
<reference evidence="1 2" key="1">
    <citation type="journal article" date="2020" name="Microorganisms">
        <title>Osmotic Adaptation and Compatible Solute Biosynthesis of Phototrophic Bacteria as Revealed from Genome Analyses.</title>
        <authorList>
            <person name="Imhoff J.F."/>
            <person name="Rahn T."/>
            <person name="Kunzel S."/>
            <person name="Keller A."/>
            <person name="Neulinger S.C."/>
        </authorList>
    </citation>
    <scope>NUCLEOTIDE SEQUENCE [LARGE SCALE GENOMIC DNA]</scope>
    <source>
        <strain evidence="1 2">DSM 15382</strain>
    </source>
</reference>
<comment type="caution">
    <text evidence="1">The sequence shown here is derived from an EMBL/GenBank/DDBJ whole genome shotgun (WGS) entry which is preliminary data.</text>
</comment>